<dbReference type="HOGENOM" id="CLU_3219001_0_0_4"/>
<organism evidence="1 2">
    <name type="scientific">Neisseria bacilliformis ATCC BAA-1200</name>
    <dbReference type="NCBI Taxonomy" id="888742"/>
    <lineage>
        <taxon>Bacteria</taxon>
        <taxon>Pseudomonadati</taxon>
        <taxon>Pseudomonadota</taxon>
        <taxon>Betaproteobacteria</taxon>
        <taxon>Neisseriales</taxon>
        <taxon>Neisseriaceae</taxon>
        <taxon>Neisseria</taxon>
    </lineage>
</organism>
<dbReference type="Proteomes" id="UP000004105">
    <property type="component" value="Unassembled WGS sequence"/>
</dbReference>
<keyword evidence="2" id="KW-1185">Reference proteome</keyword>
<dbReference type="EMBL" id="AFAY01000010">
    <property type="protein sequence ID" value="EGF11716.1"/>
    <property type="molecule type" value="Genomic_DNA"/>
</dbReference>
<reference evidence="1 2" key="1">
    <citation type="submission" date="2011-02" db="EMBL/GenBank/DDBJ databases">
        <authorList>
            <person name="Muzny D."/>
            <person name="Qin X."/>
            <person name="Deng J."/>
            <person name="Jiang H."/>
            <person name="Liu Y."/>
            <person name="Qu J."/>
            <person name="Song X.-Z."/>
            <person name="Zhang L."/>
            <person name="Thornton R."/>
            <person name="Coyle M."/>
            <person name="Francisco L."/>
            <person name="Jackson L."/>
            <person name="Javaid M."/>
            <person name="Korchina V."/>
            <person name="Kovar C."/>
            <person name="Mata R."/>
            <person name="Mathew T."/>
            <person name="Ngo R."/>
            <person name="Nguyen L."/>
            <person name="Nguyen N."/>
            <person name="Okwuonu G."/>
            <person name="Ongeri F."/>
            <person name="Pham C."/>
            <person name="Simmons D."/>
            <person name="Wilczek-Boney K."/>
            <person name="Hale W."/>
            <person name="Jakkamsetti A."/>
            <person name="Pham P."/>
            <person name="Ruth R."/>
            <person name="San Lucas F."/>
            <person name="Warren J."/>
            <person name="Zhang J."/>
            <person name="Zhao Z."/>
            <person name="Zhou C."/>
            <person name="Zhu D."/>
            <person name="Lee S."/>
            <person name="Bess C."/>
            <person name="Blankenburg K."/>
            <person name="Forbes L."/>
            <person name="Fu Q."/>
            <person name="Gubbala S."/>
            <person name="Hirani K."/>
            <person name="Jayaseelan J.C."/>
            <person name="Lara F."/>
            <person name="Munidasa M."/>
            <person name="Palculict T."/>
            <person name="Patil S."/>
            <person name="Pu L.-L."/>
            <person name="Saada N."/>
            <person name="Tang L."/>
            <person name="Weissenberger G."/>
            <person name="Zhu Y."/>
            <person name="Hemphill L."/>
            <person name="Shang Y."/>
            <person name="Youmans B."/>
            <person name="Ayvaz T."/>
            <person name="Ross M."/>
            <person name="Santibanez J."/>
            <person name="Aqrawi P."/>
            <person name="Gross S."/>
            <person name="Joshi V."/>
            <person name="Fowler G."/>
            <person name="Nazareth L."/>
            <person name="Reid J."/>
            <person name="Worley K."/>
            <person name="Petrosino J."/>
            <person name="Highlander S."/>
            <person name="Gibbs R."/>
        </authorList>
    </citation>
    <scope>NUCLEOTIDE SEQUENCE [LARGE SCALE GENOMIC DNA]</scope>
    <source>
        <strain evidence="1 2">ATCC BAA-1200</strain>
    </source>
</reference>
<comment type="caution">
    <text evidence="1">The sequence shown here is derived from an EMBL/GenBank/DDBJ whole genome shotgun (WGS) entry which is preliminary data.</text>
</comment>
<dbReference type="AlphaFoldDB" id="F2B9Z6"/>
<gene>
    <name evidence="1" type="ORF">HMPREF9123_0525</name>
</gene>
<name>F2B9Z6_9NEIS</name>
<accession>F2B9Z6</accession>
<proteinExistence type="predicted"/>
<protein>
    <submittedName>
        <fullName evidence="1">Uncharacterized protein</fullName>
    </submittedName>
</protein>
<sequence>MFINRNGAGLRRLPNIFSDGSTKGCLETETGRADHPGFTIRIIF</sequence>
<evidence type="ECO:0000313" key="1">
    <source>
        <dbReference type="EMBL" id="EGF11716.1"/>
    </source>
</evidence>
<evidence type="ECO:0000313" key="2">
    <source>
        <dbReference type="Proteomes" id="UP000004105"/>
    </source>
</evidence>